<protein>
    <submittedName>
        <fullName evidence="1">Uncharacterized protein</fullName>
    </submittedName>
</protein>
<name>A0A382P2P7_9ZZZZ</name>
<organism evidence="1">
    <name type="scientific">marine metagenome</name>
    <dbReference type="NCBI Taxonomy" id="408172"/>
    <lineage>
        <taxon>unclassified sequences</taxon>
        <taxon>metagenomes</taxon>
        <taxon>ecological metagenomes</taxon>
    </lineage>
</organism>
<accession>A0A382P2P7</accession>
<reference evidence="1" key="1">
    <citation type="submission" date="2018-05" db="EMBL/GenBank/DDBJ databases">
        <authorList>
            <person name="Lanie J.A."/>
            <person name="Ng W.-L."/>
            <person name="Kazmierczak K.M."/>
            <person name="Andrzejewski T.M."/>
            <person name="Davidsen T.M."/>
            <person name="Wayne K.J."/>
            <person name="Tettelin H."/>
            <person name="Glass J.I."/>
            <person name="Rusch D."/>
            <person name="Podicherti R."/>
            <person name="Tsui H.-C.T."/>
            <person name="Winkler M.E."/>
        </authorList>
    </citation>
    <scope>NUCLEOTIDE SEQUENCE</scope>
</reference>
<gene>
    <name evidence="1" type="ORF">METZ01_LOCUS319066</name>
</gene>
<dbReference type="EMBL" id="UINC01103664">
    <property type="protein sequence ID" value="SVC66212.1"/>
    <property type="molecule type" value="Genomic_DNA"/>
</dbReference>
<feature type="non-terminal residue" evidence="1">
    <location>
        <position position="249"/>
    </location>
</feature>
<evidence type="ECO:0000313" key="1">
    <source>
        <dbReference type="EMBL" id="SVC66212.1"/>
    </source>
</evidence>
<dbReference type="AlphaFoldDB" id="A0A382P2P7"/>
<proteinExistence type="predicted"/>
<sequence>MKKGLLYPIFLLMFLMIWTNFSSAAVEIDGKKGDPVIEIKTDTYEVHWKTGAQMGYMIAFAEGEPVFEAMQGRRLYHSANYAGWKDWGSLVDFKILDQTRTMAKIEFVSDDGGSKEYICVATFWDGTPLIKHEVSVKAKKAVVSFSDGHEPMYEVRSPIKGRNKWDSKGDNGPFAHAAFWTKGGVFSALYATDPQVMARNFPGWQADGRMDLDHKNLGVQLKKGSTSEPIIYWVAFGTGGEKEAHDLAK</sequence>